<gene>
    <name evidence="4" type="ORF">D7V64_00815</name>
</gene>
<evidence type="ECO:0000313" key="5">
    <source>
        <dbReference type="Proteomes" id="UP000281084"/>
    </source>
</evidence>
<dbReference type="InterPro" id="IPR002509">
    <property type="entry name" value="NODB_dom"/>
</dbReference>
<proteinExistence type="predicted"/>
<evidence type="ECO:0000313" key="4">
    <source>
        <dbReference type="EMBL" id="RKG55675.1"/>
    </source>
</evidence>
<feature type="domain" description="NodB homology" evidence="3">
    <location>
        <begin position="13"/>
        <end position="130"/>
    </location>
</feature>
<dbReference type="InterPro" id="IPR011330">
    <property type="entry name" value="Glyco_hydro/deAcase_b/a-brl"/>
</dbReference>
<dbReference type="GO" id="GO:0016810">
    <property type="term" value="F:hydrolase activity, acting on carbon-nitrogen (but not peptide) bonds"/>
    <property type="evidence" value="ECO:0007669"/>
    <property type="project" value="InterPro"/>
</dbReference>
<dbReference type="GO" id="GO:0046872">
    <property type="term" value="F:metal ion binding"/>
    <property type="evidence" value="ECO:0007669"/>
    <property type="project" value="UniProtKB-KW"/>
</dbReference>
<protein>
    <submittedName>
        <fullName evidence="4">Polysaccharide deacetylase</fullName>
    </submittedName>
</protein>
<dbReference type="Pfam" id="PF01522">
    <property type="entry name" value="Polysacc_deac_1"/>
    <property type="match status" value="1"/>
</dbReference>
<dbReference type="SUPFAM" id="SSF88713">
    <property type="entry name" value="Glycoside hydrolase/deacetylase"/>
    <property type="match status" value="1"/>
</dbReference>
<accession>A0A3A8GA04</accession>
<dbReference type="EMBL" id="RAXZ01000001">
    <property type="protein sequence ID" value="RKG55675.1"/>
    <property type="molecule type" value="Genomic_DNA"/>
</dbReference>
<organism evidence="4 5">
    <name type="scientific">Acinetobacter cumulans</name>
    <dbReference type="NCBI Taxonomy" id="2136182"/>
    <lineage>
        <taxon>Bacteria</taxon>
        <taxon>Pseudomonadati</taxon>
        <taxon>Pseudomonadota</taxon>
        <taxon>Gammaproteobacteria</taxon>
        <taxon>Moraxellales</taxon>
        <taxon>Moraxellaceae</taxon>
        <taxon>Acinetobacter</taxon>
    </lineage>
</organism>
<keyword evidence="1" id="KW-0479">Metal-binding</keyword>
<evidence type="ECO:0000259" key="3">
    <source>
        <dbReference type="Pfam" id="PF01522"/>
    </source>
</evidence>
<dbReference type="InterPro" id="IPR050248">
    <property type="entry name" value="Polysacc_deacetylase_ArnD"/>
</dbReference>
<dbReference type="RefSeq" id="WP_120366633.1">
    <property type="nucleotide sequence ID" value="NZ_RAXZ01000001.1"/>
</dbReference>
<comment type="caution">
    <text evidence="4">The sequence shown here is derived from an EMBL/GenBank/DDBJ whole genome shotgun (WGS) entry which is preliminary data.</text>
</comment>
<dbReference type="AlphaFoldDB" id="A0A3A8GA04"/>
<keyword evidence="2" id="KW-0378">Hydrolase</keyword>
<dbReference type="PANTHER" id="PTHR10587:SF133">
    <property type="entry name" value="CHITIN DEACETYLASE 1-RELATED"/>
    <property type="match status" value="1"/>
</dbReference>
<dbReference type="PANTHER" id="PTHR10587">
    <property type="entry name" value="GLYCOSYL TRANSFERASE-RELATED"/>
    <property type="match status" value="1"/>
</dbReference>
<sequence>MLICLLCFNAHLHAKSLALSFDDGLNPAFNAQASTINASILRQLKDKHIKSIVFPSLIKIGDYQGKQLIRDWGISGHLIGNHSALHQNLNKENVSAKDYIKSIEHADTVLKTLPNYTRIYRYPFLKEGNSAEKRDAVYQWLEQHQYRIGGVSIDASDWFYNQKYINYAKQQDLDKLQQLKQAYIAHLLNRAEYYDKLAQLSLKRSPQHVLLLHVNAINAAFLKDVITAFQQHGWTFISAERALQDPLYALHSQNIPAGESVIWSIAKTQGITQLRYPAEDAPYEIDNLKQHGLH</sequence>
<name>A0A3A8GA04_9GAMM</name>
<dbReference type="GO" id="GO:0016020">
    <property type="term" value="C:membrane"/>
    <property type="evidence" value="ECO:0007669"/>
    <property type="project" value="TreeGrafter"/>
</dbReference>
<dbReference type="Proteomes" id="UP000281084">
    <property type="component" value="Unassembled WGS sequence"/>
</dbReference>
<reference evidence="4 5" key="1">
    <citation type="submission" date="2018-09" db="EMBL/GenBank/DDBJ databases">
        <title>The draft genome of Acinetobacter spp. strains.</title>
        <authorList>
            <person name="Qin J."/>
            <person name="Feng Y."/>
            <person name="Zong Z."/>
        </authorList>
    </citation>
    <scope>NUCLEOTIDE SEQUENCE [LARGE SCALE GENOMIC DNA]</scope>
    <source>
        <strain evidence="4 5">WCHAc060002</strain>
    </source>
</reference>
<evidence type="ECO:0000256" key="2">
    <source>
        <dbReference type="ARBA" id="ARBA00022801"/>
    </source>
</evidence>
<dbReference type="Gene3D" id="3.20.20.370">
    <property type="entry name" value="Glycoside hydrolase/deacetylase"/>
    <property type="match status" value="1"/>
</dbReference>
<evidence type="ECO:0000256" key="1">
    <source>
        <dbReference type="ARBA" id="ARBA00022723"/>
    </source>
</evidence>
<dbReference type="GO" id="GO:0005975">
    <property type="term" value="P:carbohydrate metabolic process"/>
    <property type="evidence" value="ECO:0007669"/>
    <property type="project" value="InterPro"/>
</dbReference>